<accession>A0AAU9CK03</accession>
<dbReference type="KEGG" id="lcal:ATTO_12330"/>
<gene>
    <name evidence="1" type="ORF">ATTO_12330</name>
</gene>
<name>A0AAU9CK03_9ACTN</name>
<organism evidence="1 2">
    <name type="scientific">Leptogranulimonas caecicola</name>
    <dbReference type="NCBI Taxonomy" id="2894156"/>
    <lineage>
        <taxon>Bacteria</taxon>
        <taxon>Bacillati</taxon>
        <taxon>Actinomycetota</taxon>
        <taxon>Coriobacteriia</taxon>
        <taxon>Coriobacteriales</taxon>
        <taxon>Kribbibacteriaceae</taxon>
        <taxon>Leptogranulimonas</taxon>
    </lineage>
</organism>
<evidence type="ECO:0000313" key="1">
    <source>
        <dbReference type="EMBL" id="BDC91361.1"/>
    </source>
</evidence>
<keyword evidence="2" id="KW-1185">Reference proteome</keyword>
<proteinExistence type="predicted"/>
<protein>
    <submittedName>
        <fullName evidence="1">Uncharacterized protein</fullName>
    </submittedName>
</protein>
<sequence length="98" mass="10514">MSKKVEIKELEGFADHVVGAISHIETRATPKDDSKKAKRKAAAAQAFASGYKNGFVEAIYLITVAARQGIPKDLGSKESAKALYLSMLDDAIGEFLGE</sequence>
<dbReference type="Proteomes" id="UP001431186">
    <property type="component" value="Chromosome"/>
</dbReference>
<evidence type="ECO:0000313" key="2">
    <source>
        <dbReference type="Proteomes" id="UP001431186"/>
    </source>
</evidence>
<dbReference type="AlphaFoldDB" id="A0AAU9CK03"/>
<dbReference type="RefSeq" id="WP_168896707.1">
    <property type="nucleotide sequence ID" value="NZ_AP025285.1"/>
</dbReference>
<dbReference type="EMBL" id="AP025285">
    <property type="protein sequence ID" value="BDC91361.1"/>
    <property type="molecule type" value="Genomic_DNA"/>
</dbReference>
<reference evidence="1" key="1">
    <citation type="submission" date="2021-11" db="EMBL/GenBank/DDBJ databases">
        <title>Complete genome sequence of Atopobiaceae bacterium TOC12.</title>
        <authorList>
            <person name="Morinaga K."/>
            <person name="Kusada H."/>
            <person name="Tamaki H."/>
        </authorList>
    </citation>
    <scope>NUCLEOTIDE SEQUENCE</scope>
    <source>
        <strain evidence="1">TOC12</strain>
    </source>
</reference>